<protein>
    <submittedName>
        <fullName evidence="3">Uncharacterized protein</fullName>
    </submittedName>
</protein>
<dbReference type="EnsemblMetazoa" id="GBRI033146-RA">
    <property type="protein sequence ID" value="GBRI033146-PA"/>
    <property type="gene ID" value="GBRI033146"/>
</dbReference>
<reference evidence="4" key="1">
    <citation type="submission" date="2014-03" db="EMBL/GenBank/DDBJ databases">
        <authorList>
            <person name="Aksoy S."/>
            <person name="Warren W."/>
            <person name="Wilson R.K."/>
        </authorList>
    </citation>
    <scope>NUCLEOTIDE SEQUENCE [LARGE SCALE GENOMIC DNA]</scope>
    <source>
        <strain evidence="4">IAEA</strain>
    </source>
</reference>
<dbReference type="GO" id="GO:0005634">
    <property type="term" value="C:nucleus"/>
    <property type="evidence" value="ECO:0007669"/>
    <property type="project" value="UniProtKB-SubCell"/>
</dbReference>
<comment type="subcellular location">
    <subcellularLocation>
        <location evidence="1">Nucleus</location>
    </subcellularLocation>
</comment>
<name>A0A1A9WUS5_9MUSC</name>
<dbReference type="PANTHER" id="PTHR46765">
    <property type="entry name" value="P-LOOP CONTAINING NUCLEOSIDE TRIPHOSPHATE HYDROLASES SUPERFAMILY PROTEIN"/>
    <property type="match status" value="1"/>
</dbReference>
<dbReference type="STRING" id="37001.A0A1A9WUS5"/>
<dbReference type="AlphaFoldDB" id="A0A1A9WUS5"/>
<evidence type="ECO:0000256" key="2">
    <source>
        <dbReference type="ARBA" id="ARBA00023242"/>
    </source>
</evidence>
<keyword evidence="2" id="KW-0539">Nucleus</keyword>
<evidence type="ECO:0000256" key="1">
    <source>
        <dbReference type="ARBA" id="ARBA00004123"/>
    </source>
</evidence>
<evidence type="ECO:0000313" key="3">
    <source>
        <dbReference type="EnsemblMetazoa" id="GBRI033146-PA"/>
    </source>
</evidence>
<evidence type="ECO:0000313" key="4">
    <source>
        <dbReference type="Proteomes" id="UP000091820"/>
    </source>
</evidence>
<sequence length="324" mass="36988">MQGAFENFLHQKMPDPDLIGVVEASNWFCFSDTLLQQINQQQNYAIYPYLQYGFVKWHLLFASLAWPKINFPLKGLEVCLLFNQKRRMKSHVVTNGVYTTNKMEKRANFICRVPFFQKSTTQRSVFQSLRKSITACTAGIGQGTKLLLETVPMLKRILSPHLRSVAIQLLSTREQCDLKHTVEIMVDLGLTYTQLKSAEGSYVYGMEPDLEILAQFSVTNKHDCGTPGITLAYFGRQLIAREIELEAIKRAVPKVSRELDQTKTSSSSLSAKSTTNLMASTNLPNHMQRLEPKKLDKIASIKANQEMRFNIFPRFFAYSVWSII</sequence>
<organism evidence="3 4">
    <name type="scientific">Glossina brevipalpis</name>
    <dbReference type="NCBI Taxonomy" id="37001"/>
    <lineage>
        <taxon>Eukaryota</taxon>
        <taxon>Metazoa</taxon>
        <taxon>Ecdysozoa</taxon>
        <taxon>Arthropoda</taxon>
        <taxon>Hexapoda</taxon>
        <taxon>Insecta</taxon>
        <taxon>Pterygota</taxon>
        <taxon>Neoptera</taxon>
        <taxon>Endopterygota</taxon>
        <taxon>Diptera</taxon>
        <taxon>Brachycera</taxon>
        <taxon>Muscomorpha</taxon>
        <taxon>Hippoboscoidea</taxon>
        <taxon>Glossinidae</taxon>
        <taxon>Glossina</taxon>
    </lineage>
</organism>
<dbReference type="InterPro" id="IPR053016">
    <property type="entry name" value="CTF18-RFC_complex"/>
</dbReference>
<keyword evidence="4" id="KW-1185">Reference proteome</keyword>
<accession>A0A1A9WUS5</accession>
<dbReference type="PANTHER" id="PTHR46765:SF1">
    <property type="entry name" value="P-LOOP CONTAINING NUCLEOSIDE TRIPHOSPHATE HYDROLASES SUPERFAMILY PROTEIN"/>
    <property type="match status" value="1"/>
</dbReference>
<dbReference type="VEuPathDB" id="VectorBase:GBRI033146"/>
<dbReference type="Proteomes" id="UP000091820">
    <property type="component" value="Unassembled WGS sequence"/>
</dbReference>
<reference evidence="3" key="2">
    <citation type="submission" date="2020-05" db="UniProtKB">
        <authorList>
            <consortium name="EnsemblMetazoa"/>
        </authorList>
    </citation>
    <scope>IDENTIFICATION</scope>
    <source>
        <strain evidence="3">IAEA</strain>
    </source>
</reference>
<proteinExistence type="predicted"/>